<comment type="caution">
    <text evidence="1">The sequence shown here is derived from an EMBL/GenBank/DDBJ whole genome shotgun (WGS) entry which is preliminary data.</text>
</comment>
<evidence type="ECO:0000313" key="2">
    <source>
        <dbReference type="Proteomes" id="UP001140949"/>
    </source>
</evidence>
<protein>
    <submittedName>
        <fullName evidence="1">Uncharacterized protein</fullName>
    </submittedName>
</protein>
<reference evidence="1" key="1">
    <citation type="journal article" date="2023" name="GigaByte">
        <title>Genome assembly of the bearded iris, Iris pallida Lam.</title>
        <authorList>
            <person name="Bruccoleri R.E."/>
            <person name="Oakeley E.J."/>
            <person name="Faust A.M.E."/>
            <person name="Altorfer M."/>
            <person name="Dessus-Babus S."/>
            <person name="Burckhardt D."/>
            <person name="Oertli M."/>
            <person name="Naumann U."/>
            <person name="Petersen F."/>
            <person name="Wong J."/>
        </authorList>
    </citation>
    <scope>NUCLEOTIDE SEQUENCE</scope>
    <source>
        <strain evidence="1">GSM-AAB239-AS_SAM_17_03QT</strain>
    </source>
</reference>
<proteinExistence type="predicted"/>
<evidence type="ECO:0000313" key="1">
    <source>
        <dbReference type="EMBL" id="KAJ6851724.1"/>
    </source>
</evidence>
<dbReference type="Proteomes" id="UP001140949">
    <property type="component" value="Unassembled WGS sequence"/>
</dbReference>
<accession>A0AAX6IG01</accession>
<gene>
    <name evidence="1" type="ORF">M6B38_258470</name>
</gene>
<reference evidence="1" key="2">
    <citation type="submission" date="2023-04" db="EMBL/GenBank/DDBJ databases">
        <authorList>
            <person name="Bruccoleri R.E."/>
            <person name="Oakeley E.J."/>
            <person name="Faust A.-M."/>
            <person name="Dessus-Babus S."/>
            <person name="Altorfer M."/>
            <person name="Burckhardt D."/>
            <person name="Oertli M."/>
            <person name="Naumann U."/>
            <person name="Petersen F."/>
            <person name="Wong J."/>
        </authorList>
    </citation>
    <scope>NUCLEOTIDE SEQUENCE</scope>
    <source>
        <strain evidence="1">GSM-AAB239-AS_SAM_17_03QT</strain>
        <tissue evidence="1">Leaf</tissue>
    </source>
</reference>
<dbReference type="EMBL" id="JANAVB010002198">
    <property type="protein sequence ID" value="KAJ6851724.1"/>
    <property type="molecule type" value="Genomic_DNA"/>
</dbReference>
<keyword evidence="2" id="KW-1185">Reference proteome</keyword>
<sequence>MARQVRRRRQRSVLLRWRTDTLMITRTRRRAGLRLRDFSGDVSFGDRPNPVSLDQCFVLPLNL</sequence>
<organism evidence="1 2">
    <name type="scientific">Iris pallida</name>
    <name type="common">Sweet iris</name>
    <dbReference type="NCBI Taxonomy" id="29817"/>
    <lineage>
        <taxon>Eukaryota</taxon>
        <taxon>Viridiplantae</taxon>
        <taxon>Streptophyta</taxon>
        <taxon>Embryophyta</taxon>
        <taxon>Tracheophyta</taxon>
        <taxon>Spermatophyta</taxon>
        <taxon>Magnoliopsida</taxon>
        <taxon>Liliopsida</taxon>
        <taxon>Asparagales</taxon>
        <taxon>Iridaceae</taxon>
        <taxon>Iridoideae</taxon>
        <taxon>Irideae</taxon>
        <taxon>Iris</taxon>
    </lineage>
</organism>
<name>A0AAX6IG01_IRIPA</name>
<dbReference type="AlphaFoldDB" id="A0AAX6IG01"/>